<dbReference type="InterPro" id="IPR050587">
    <property type="entry name" value="GNT1/Glycosyltrans_8"/>
</dbReference>
<proteinExistence type="predicted"/>
<dbReference type="Gene3D" id="3.90.550.10">
    <property type="entry name" value="Spore Coat Polysaccharide Biosynthesis Protein SpsA, Chain A"/>
    <property type="match status" value="1"/>
</dbReference>
<name>A0A0H5QI68_9EUKA</name>
<dbReference type="InterPro" id="IPR029044">
    <property type="entry name" value="Nucleotide-diphossugar_trans"/>
</dbReference>
<accession>A0A0H5QI68</accession>
<sequence length="156" mass="17255">MPHDASKPIRAIVSLVTSKSFIIGAEVLAHSLRRLQVKVELILLVTENVAELCSNGCGFDRVVTVDSIPNPNSSHVNTWVSCGFTKLRIWQLDVLLGINQVLYIDADCAVLEDVGSLFTLLDCVDFAAAPDFFPPDRFNAGVLLIKVRQFRLFLKL</sequence>
<dbReference type="PANTHER" id="PTHR11183">
    <property type="entry name" value="GLYCOGENIN SUBFAMILY MEMBER"/>
    <property type="match status" value="1"/>
</dbReference>
<dbReference type="EMBL" id="HACM01001251">
    <property type="protein sequence ID" value="CRZ01693.1"/>
    <property type="molecule type" value="Transcribed_RNA"/>
</dbReference>
<organism evidence="1">
    <name type="scientific">Spongospora subterranea</name>
    <dbReference type="NCBI Taxonomy" id="70186"/>
    <lineage>
        <taxon>Eukaryota</taxon>
        <taxon>Sar</taxon>
        <taxon>Rhizaria</taxon>
        <taxon>Endomyxa</taxon>
        <taxon>Phytomyxea</taxon>
        <taxon>Plasmodiophorida</taxon>
        <taxon>Plasmodiophoridae</taxon>
        <taxon>Spongospora</taxon>
    </lineage>
</organism>
<evidence type="ECO:0000313" key="1">
    <source>
        <dbReference type="EMBL" id="CRZ01693.1"/>
    </source>
</evidence>
<protein>
    <recommendedName>
        <fullName evidence="2">Glycogenin</fullName>
    </recommendedName>
</protein>
<reference evidence="1" key="1">
    <citation type="submission" date="2015-04" db="EMBL/GenBank/DDBJ databases">
        <title>The genome sequence of the plant pathogenic Rhizarian Plasmodiophora brassicae reveals insights in its biotrophic life cycle and the origin of chitin synthesis.</title>
        <authorList>
            <person name="Schwelm A."/>
            <person name="Fogelqvist J."/>
            <person name="Knaust A."/>
            <person name="Julke S."/>
            <person name="Lilja T."/>
            <person name="Dhandapani V."/>
            <person name="Bonilla-Rosso G."/>
            <person name="Karlsson M."/>
            <person name="Shevchenko A."/>
            <person name="Choi S.R."/>
            <person name="Kim H.G."/>
            <person name="Park J.Y."/>
            <person name="Lim Y.P."/>
            <person name="Ludwig-Muller J."/>
            <person name="Dixelius C."/>
        </authorList>
    </citation>
    <scope>NUCLEOTIDE SEQUENCE</scope>
    <source>
        <tissue evidence="1">Potato root galls</tissue>
    </source>
</reference>
<evidence type="ECO:0008006" key="2">
    <source>
        <dbReference type="Google" id="ProtNLM"/>
    </source>
</evidence>
<dbReference type="AlphaFoldDB" id="A0A0H5QI68"/>
<dbReference type="SUPFAM" id="SSF53448">
    <property type="entry name" value="Nucleotide-diphospho-sugar transferases"/>
    <property type="match status" value="1"/>
</dbReference>